<sequence>MSSTMDVTMQRVLIFYFCATVTHIGVLIFMREKHHALVQSDHNETALADTFISITSGHSHNFDTLLRDGLRRVITKDDRIKFAVALQTEFQDYRKEVTKLMSRFNPVISRTENMPISVSVSLFNRNIRLHKRNGVFLMIMDRQKQEERKNEQSPFPWSDFDTAKKKLDTSLAKIYKAFVSNLSHSRFNETANVIQADEEKLFKFVLLNRNIYLESILISYVMRNLTNVNVDSKMEDYNNALKANNISIRNSEFHCLEPYPNTTKTMSSNSELERQVRRLQSRLKVVEEERVELDRQVSDLNNAKLNAERRVRNMESSLRSAEDNLEIVSKEKAKLEKDLEDATRDSTEAAEYHRTVKVERDRLMERYHSLEESTVVTETRVKQLEEKLNVFVVSKDFYENAARREKDRRRKVENDLMEKEDELVRMRRNRRILEEELDDMKAEVSKYRRENESLARKLADLKQNHSRSVSRLGSFSNLSDSRLNITLTESRLNISGAGSSSEWSIHGRSEEEVRMSAMGDDGDEMEKENFSEPTSVN</sequence>
<reference evidence="4" key="1">
    <citation type="submission" date="2023-06" db="EMBL/GenBank/DDBJ databases">
        <title>Genomic analysis of the entomopathogenic nematode Steinernema hermaphroditum.</title>
        <authorList>
            <person name="Schwarz E.M."/>
            <person name="Heppert J.K."/>
            <person name="Baniya A."/>
            <person name="Schwartz H.T."/>
            <person name="Tan C.-H."/>
            <person name="Antoshechkin I."/>
            <person name="Sternberg P.W."/>
            <person name="Goodrich-Blair H."/>
            <person name="Dillman A.R."/>
        </authorList>
    </citation>
    <scope>NUCLEOTIDE SEQUENCE</scope>
    <source>
        <strain evidence="4">PS9179</strain>
        <tissue evidence="4">Whole animal</tissue>
    </source>
</reference>
<evidence type="ECO:0000313" key="4">
    <source>
        <dbReference type="EMBL" id="KAK0407782.1"/>
    </source>
</evidence>
<keyword evidence="3" id="KW-1133">Transmembrane helix</keyword>
<evidence type="ECO:0000256" key="3">
    <source>
        <dbReference type="SAM" id="Phobius"/>
    </source>
</evidence>
<keyword evidence="3" id="KW-0812">Transmembrane</keyword>
<evidence type="ECO:0000256" key="1">
    <source>
        <dbReference type="SAM" id="Coils"/>
    </source>
</evidence>
<evidence type="ECO:0000313" key="5">
    <source>
        <dbReference type="Proteomes" id="UP001175271"/>
    </source>
</evidence>
<feature type="compositionally biased region" description="Basic and acidic residues" evidence="2">
    <location>
        <begin position="505"/>
        <end position="514"/>
    </location>
</feature>
<organism evidence="4 5">
    <name type="scientific">Steinernema hermaphroditum</name>
    <dbReference type="NCBI Taxonomy" id="289476"/>
    <lineage>
        <taxon>Eukaryota</taxon>
        <taxon>Metazoa</taxon>
        <taxon>Ecdysozoa</taxon>
        <taxon>Nematoda</taxon>
        <taxon>Chromadorea</taxon>
        <taxon>Rhabditida</taxon>
        <taxon>Tylenchina</taxon>
        <taxon>Panagrolaimomorpha</taxon>
        <taxon>Strongyloidoidea</taxon>
        <taxon>Steinernematidae</taxon>
        <taxon>Steinernema</taxon>
    </lineage>
</organism>
<evidence type="ECO:0000256" key="2">
    <source>
        <dbReference type="SAM" id="MobiDB-lite"/>
    </source>
</evidence>
<accession>A0AA39HKW9</accession>
<protein>
    <submittedName>
        <fullName evidence="4">Uncharacterized protein</fullName>
    </submittedName>
</protein>
<feature type="coiled-coil region" evidence="1">
    <location>
        <begin position="269"/>
        <end position="345"/>
    </location>
</feature>
<keyword evidence="3" id="KW-0472">Membrane</keyword>
<dbReference type="SUPFAM" id="SSF57997">
    <property type="entry name" value="Tropomyosin"/>
    <property type="match status" value="1"/>
</dbReference>
<dbReference type="AlphaFoldDB" id="A0AA39HKW9"/>
<keyword evidence="1" id="KW-0175">Coiled coil</keyword>
<dbReference type="EMBL" id="JAUCMV010000003">
    <property type="protein sequence ID" value="KAK0407782.1"/>
    <property type="molecule type" value="Genomic_DNA"/>
</dbReference>
<keyword evidence="5" id="KW-1185">Reference proteome</keyword>
<proteinExistence type="predicted"/>
<gene>
    <name evidence="4" type="ORF">QR680_003591</name>
</gene>
<dbReference type="Gene3D" id="1.20.5.340">
    <property type="match status" value="1"/>
</dbReference>
<name>A0AA39HKW9_9BILA</name>
<feature type="coiled-coil region" evidence="1">
    <location>
        <begin position="395"/>
        <end position="464"/>
    </location>
</feature>
<dbReference type="Proteomes" id="UP001175271">
    <property type="component" value="Unassembled WGS sequence"/>
</dbReference>
<comment type="caution">
    <text evidence="4">The sequence shown here is derived from an EMBL/GenBank/DDBJ whole genome shotgun (WGS) entry which is preliminary data.</text>
</comment>
<feature type="transmembrane region" description="Helical" evidence="3">
    <location>
        <begin position="12"/>
        <end position="30"/>
    </location>
</feature>
<feature type="region of interest" description="Disordered" evidence="2">
    <location>
        <begin position="495"/>
        <end position="537"/>
    </location>
</feature>